<name>A0A5D3B088_9TREE</name>
<dbReference type="Proteomes" id="UP000322245">
    <property type="component" value="Unassembled WGS sequence"/>
</dbReference>
<reference evidence="4 5" key="1">
    <citation type="submission" date="2017-05" db="EMBL/GenBank/DDBJ databases">
        <title>The Genome Sequence of Tsuchiyaea wingfieldii DSM 27421.</title>
        <authorList>
            <person name="Cuomo C."/>
            <person name="Passer A."/>
            <person name="Billmyre B."/>
            <person name="Heitman J."/>
        </authorList>
    </citation>
    <scope>NUCLEOTIDE SEQUENCE [LARGE SCALE GENOMIC DNA]</scope>
    <source>
        <strain evidence="4 5">DSM 27421</strain>
    </source>
</reference>
<keyword evidence="1" id="KW-0547">Nucleotide-binding</keyword>
<gene>
    <name evidence="4" type="ORF">B9479_003617</name>
</gene>
<dbReference type="PANTHER" id="PTHR43272">
    <property type="entry name" value="LONG-CHAIN-FATTY-ACID--COA LIGASE"/>
    <property type="match status" value="1"/>
</dbReference>
<keyword evidence="2" id="KW-0067">ATP-binding</keyword>
<dbReference type="GO" id="GO:0016020">
    <property type="term" value="C:membrane"/>
    <property type="evidence" value="ECO:0007669"/>
    <property type="project" value="TreeGrafter"/>
</dbReference>
<evidence type="ECO:0000256" key="1">
    <source>
        <dbReference type="ARBA" id="ARBA00022741"/>
    </source>
</evidence>
<dbReference type="AlphaFoldDB" id="A0A5D3B088"/>
<dbReference type="GO" id="GO:0004467">
    <property type="term" value="F:long-chain fatty acid-CoA ligase activity"/>
    <property type="evidence" value="ECO:0007669"/>
    <property type="project" value="TreeGrafter"/>
</dbReference>
<evidence type="ECO:0000259" key="3">
    <source>
        <dbReference type="Pfam" id="PF00501"/>
    </source>
</evidence>
<protein>
    <recommendedName>
        <fullName evidence="3">AMP-dependent synthetase/ligase domain-containing protein</fullName>
    </recommendedName>
</protein>
<evidence type="ECO:0000313" key="4">
    <source>
        <dbReference type="EMBL" id="TYJ55710.1"/>
    </source>
</evidence>
<dbReference type="InterPro" id="IPR000873">
    <property type="entry name" value="AMP-dep_synth/lig_dom"/>
</dbReference>
<feature type="domain" description="AMP-dependent synthetase/ligase" evidence="3">
    <location>
        <begin position="56"/>
        <end position="404"/>
    </location>
</feature>
<comment type="caution">
    <text evidence="4">The sequence shown here is derived from an EMBL/GenBank/DDBJ whole genome shotgun (WGS) entry which is preliminary data.</text>
</comment>
<organism evidence="4 5">
    <name type="scientific">Cryptococcus floricola</name>
    <dbReference type="NCBI Taxonomy" id="2591691"/>
    <lineage>
        <taxon>Eukaryota</taxon>
        <taxon>Fungi</taxon>
        <taxon>Dikarya</taxon>
        <taxon>Basidiomycota</taxon>
        <taxon>Agaricomycotina</taxon>
        <taxon>Tremellomycetes</taxon>
        <taxon>Tremellales</taxon>
        <taxon>Cryptococcaceae</taxon>
        <taxon>Cryptococcus</taxon>
    </lineage>
</organism>
<proteinExistence type="predicted"/>
<dbReference type="Pfam" id="PF00501">
    <property type="entry name" value="AMP-binding"/>
    <property type="match status" value="1"/>
</dbReference>
<dbReference type="InterPro" id="IPR042099">
    <property type="entry name" value="ANL_N_sf"/>
</dbReference>
<dbReference type="GO" id="GO:0005524">
    <property type="term" value="F:ATP binding"/>
    <property type="evidence" value="ECO:0007669"/>
    <property type="project" value="UniProtKB-KW"/>
</dbReference>
<evidence type="ECO:0000313" key="5">
    <source>
        <dbReference type="Proteomes" id="UP000322245"/>
    </source>
</evidence>
<dbReference type="PANTHER" id="PTHR43272:SF33">
    <property type="entry name" value="AMP-BINDING DOMAIN-CONTAINING PROTEIN-RELATED"/>
    <property type="match status" value="1"/>
</dbReference>
<dbReference type="SUPFAM" id="SSF56801">
    <property type="entry name" value="Acetyl-CoA synthetase-like"/>
    <property type="match status" value="1"/>
</dbReference>
<accession>A0A5D3B088</accession>
<dbReference type="GO" id="GO:0005783">
    <property type="term" value="C:endoplasmic reticulum"/>
    <property type="evidence" value="ECO:0007669"/>
    <property type="project" value="TreeGrafter"/>
</dbReference>
<dbReference type="PROSITE" id="PS00455">
    <property type="entry name" value="AMP_BINDING"/>
    <property type="match status" value="1"/>
</dbReference>
<dbReference type="Gene3D" id="3.40.50.12780">
    <property type="entry name" value="N-terminal domain of ligase-like"/>
    <property type="match status" value="1"/>
</dbReference>
<keyword evidence="5" id="KW-1185">Reference proteome</keyword>
<dbReference type="InterPro" id="IPR020845">
    <property type="entry name" value="AMP-binding_CS"/>
</dbReference>
<dbReference type="EMBL" id="NIDF01000035">
    <property type="protein sequence ID" value="TYJ55710.1"/>
    <property type="molecule type" value="Genomic_DNA"/>
</dbReference>
<evidence type="ECO:0000256" key="2">
    <source>
        <dbReference type="ARBA" id="ARBA00022840"/>
    </source>
</evidence>
<sequence length="609" mass="67396">MPPAYYPEHIDYARQGIETPGTRRDGQTGIWKGGIFDPADLKDSKEPQDLFRLLEDCDHLPALLKIAPHCPTLRVIVTMDAFPPSEWEIIQQWAQSINIKLYTFSDVEARGRADLLSPGPEPGEEDISKNRVVAISYTSGTTGDPKGVVITSSNLLYATLSIAAGYSDRLKGIHWKLLSFLPLGHIYERVLESVALYCGATIAFSQCDPAKFLEDAQFFKPHMLPGVPRMWNRISSAITDQMKAPGLKGALLRKAVATKIANWEETGQVTHTVYDALVFRKIKALAGGEVIFMTTGSAPLRPDVHALLKVCFCADFVQGFGMTETMSTGALKYRVSHVPSKPDLTTFVHSIPNDKTSLGTCGFLASCNEAKLVDVPDMNYHATDQPNPRGELCMRGYNVSPGYLHNEKATAEAIDNEGWFHTGDIGEFDACGRLKIIDRLKNVIKLSQGRVTLRKFEYVALEKLEGLYASNPLFASLLVHGDSTRSHLIALAVLDPEQASKLVWKVLEKGVRAEDVKQLEMAVKEKEVRKVVLRQLAKVAAKNGLNGFEMIKGLHLTVRPFPDEILTPTFKVKRNIAAKVFRDVIEEVYDRGEGEVKEPLAPLARVARG</sequence>